<evidence type="ECO:0000313" key="2">
    <source>
        <dbReference type="Proteomes" id="UP000011080"/>
    </source>
</evidence>
<accession>L8IU20</accession>
<proteinExistence type="predicted"/>
<sequence length="32" mass="3625">LPGKNTRMGCHLLFRGIFPTQGSNPRLLHLLH</sequence>
<reference evidence="1 2" key="1">
    <citation type="journal article" date="2012" name="Nat. Genet.">
        <title>The yak genome and adaptation to life at high altitude.</title>
        <authorList>
            <person name="Qiu Q."/>
            <person name="Zhang G."/>
            <person name="Ma T."/>
            <person name="Qian W."/>
            <person name="Wang J."/>
            <person name="Ye Z."/>
            <person name="Cao C."/>
            <person name="Hu Q."/>
            <person name="Kim J."/>
            <person name="Larkin D.M."/>
            <person name="Auvil L."/>
            <person name="Capitanu B."/>
            <person name="Ma J."/>
            <person name="Lewin H.A."/>
            <person name="Qian X."/>
            <person name="Lang Y."/>
            <person name="Zhou R."/>
            <person name="Wang L."/>
            <person name="Wang K."/>
            <person name="Xia J."/>
            <person name="Liao S."/>
            <person name="Pan S."/>
            <person name="Lu X."/>
            <person name="Hou H."/>
            <person name="Wang Y."/>
            <person name="Zang X."/>
            <person name="Yin Y."/>
            <person name="Ma H."/>
            <person name="Zhang J."/>
            <person name="Wang Z."/>
            <person name="Zhang Y."/>
            <person name="Zhang D."/>
            <person name="Yonezawa T."/>
            <person name="Hasegawa M."/>
            <person name="Zhong Y."/>
            <person name="Liu W."/>
            <person name="Zhang Y."/>
            <person name="Huang Z."/>
            <person name="Zhang S."/>
            <person name="Long R."/>
            <person name="Yang H."/>
            <person name="Wang J."/>
            <person name="Lenstra J.A."/>
            <person name="Cooper D.N."/>
            <person name="Wu Y."/>
            <person name="Wang J."/>
            <person name="Shi P."/>
            <person name="Wang J."/>
            <person name="Liu J."/>
        </authorList>
    </citation>
    <scope>NUCLEOTIDE SEQUENCE [LARGE SCALE GENOMIC DNA]</scope>
    <source>
        <strain evidence="2">yakQH1</strain>
    </source>
</reference>
<feature type="non-terminal residue" evidence="1">
    <location>
        <position position="1"/>
    </location>
</feature>
<evidence type="ECO:0000313" key="1">
    <source>
        <dbReference type="EMBL" id="ELR59866.1"/>
    </source>
</evidence>
<feature type="non-terminal residue" evidence="1">
    <location>
        <position position="32"/>
    </location>
</feature>
<name>L8IU20_9CETA</name>
<dbReference type="Proteomes" id="UP000011080">
    <property type="component" value="Unassembled WGS sequence"/>
</dbReference>
<gene>
    <name evidence="1" type="ORF">M91_16271</name>
</gene>
<protein>
    <submittedName>
        <fullName evidence="1">Uncharacterized protein</fullName>
    </submittedName>
</protein>
<dbReference type="AlphaFoldDB" id="L8IU20"/>
<dbReference type="STRING" id="72004.ENSBMUP00000025912"/>
<organism evidence="1 2">
    <name type="scientific">Bos mutus</name>
    <name type="common">wild yak</name>
    <dbReference type="NCBI Taxonomy" id="72004"/>
    <lineage>
        <taxon>Eukaryota</taxon>
        <taxon>Metazoa</taxon>
        <taxon>Chordata</taxon>
        <taxon>Craniata</taxon>
        <taxon>Vertebrata</taxon>
        <taxon>Euteleostomi</taxon>
        <taxon>Mammalia</taxon>
        <taxon>Eutheria</taxon>
        <taxon>Laurasiatheria</taxon>
        <taxon>Artiodactyla</taxon>
        <taxon>Ruminantia</taxon>
        <taxon>Pecora</taxon>
        <taxon>Bovidae</taxon>
        <taxon>Bovinae</taxon>
        <taxon>Bos</taxon>
    </lineage>
</organism>
<dbReference type="EMBL" id="JH880653">
    <property type="protein sequence ID" value="ELR59866.1"/>
    <property type="molecule type" value="Genomic_DNA"/>
</dbReference>